<feature type="transmembrane region" description="Helical" evidence="8">
    <location>
        <begin position="337"/>
        <end position="356"/>
    </location>
</feature>
<feature type="transmembrane region" description="Helical" evidence="8">
    <location>
        <begin position="104"/>
        <end position="124"/>
    </location>
</feature>
<dbReference type="InterPro" id="IPR050297">
    <property type="entry name" value="LipidA_mod_glycosyltrf_83"/>
</dbReference>
<dbReference type="Pfam" id="PF13231">
    <property type="entry name" value="PMT_2"/>
    <property type="match status" value="1"/>
</dbReference>
<evidence type="ECO:0000256" key="3">
    <source>
        <dbReference type="ARBA" id="ARBA00022676"/>
    </source>
</evidence>
<evidence type="ECO:0000256" key="6">
    <source>
        <dbReference type="ARBA" id="ARBA00022989"/>
    </source>
</evidence>
<dbReference type="GO" id="GO:0005886">
    <property type="term" value="C:plasma membrane"/>
    <property type="evidence" value="ECO:0007669"/>
    <property type="project" value="UniProtKB-SubCell"/>
</dbReference>
<keyword evidence="7 8" id="KW-0472">Membrane</keyword>
<organism evidence="10 11">
    <name type="scientific">Candidatus Ghiorseimicrobium undicola</name>
    <dbReference type="NCBI Taxonomy" id="1974746"/>
    <lineage>
        <taxon>Bacteria</taxon>
        <taxon>Pseudomonadati</taxon>
        <taxon>Candidatus Omnitrophota</taxon>
        <taxon>Candidatus Ghiorseimicrobium</taxon>
    </lineage>
</organism>
<name>A0A2H0LV51_9BACT</name>
<gene>
    <name evidence="10" type="ORF">COV72_09290</name>
</gene>
<feature type="transmembrane region" description="Helical" evidence="8">
    <location>
        <begin position="66"/>
        <end position="92"/>
    </location>
</feature>
<dbReference type="PANTHER" id="PTHR33908">
    <property type="entry name" value="MANNOSYLTRANSFERASE YKCB-RELATED"/>
    <property type="match status" value="1"/>
</dbReference>
<protein>
    <recommendedName>
        <fullName evidence="9">Glycosyltransferase RgtA/B/C/D-like domain-containing protein</fullName>
    </recommendedName>
</protein>
<feature type="transmembrane region" description="Helical" evidence="8">
    <location>
        <begin position="136"/>
        <end position="152"/>
    </location>
</feature>
<dbReference type="GO" id="GO:0009103">
    <property type="term" value="P:lipopolysaccharide biosynthetic process"/>
    <property type="evidence" value="ECO:0007669"/>
    <property type="project" value="UniProtKB-ARBA"/>
</dbReference>
<keyword evidence="5 8" id="KW-0812">Transmembrane</keyword>
<evidence type="ECO:0000256" key="1">
    <source>
        <dbReference type="ARBA" id="ARBA00004651"/>
    </source>
</evidence>
<evidence type="ECO:0000256" key="5">
    <source>
        <dbReference type="ARBA" id="ARBA00022692"/>
    </source>
</evidence>
<evidence type="ECO:0000256" key="2">
    <source>
        <dbReference type="ARBA" id="ARBA00022475"/>
    </source>
</evidence>
<feature type="domain" description="Glycosyltransferase RgtA/B/C/D-like" evidence="9">
    <location>
        <begin position="109"/>
        <end position="241"/>
    </location>
</feature>
<dbReference type="GO" id="GO:0016763">
    <property type="term" value="F:pentosyltransferase activity"/>
    <property type="evidence" value="ECO:0007669"/>
    <property type="project" value="TreeGrafter"/>
</dbReference>
<proteinExistence type="predicted"/>
<keyword evidence="2" id="KW-1003">Cell membrane</keyword>
<feature type="transmembrane region" description="Helical" evidence="8">
    <location>
        <begin position="159"/>
        <end position="178"/>
    </location>
</feature>
<evidence type="ECO:0000313" key="10">
    <source>
        <dbReference type="EMBL" id="PIQ88251.1"/>
    </source>
</evidence>
<dbReference type="PANTHER" id="PTHR33908:SF11">
    <property type="entry name" value="MEMBRANE PROTEIN"/>
    <property type="match status" value="1"/>
</dbReference>
<keyword evidence="3" id="KW-0328">Glycosyltransferase</keyword>
<dbReference type="InterPro" id="IPR038731">
    <property type="entry name" value="RgtA/B/C-like"/>
</dbReference>
<comment type="subcellular location">
    <subcellularLocation>
        <location evidence="1">Cell membrane</location>
        <topology evidence="1">Multi-pass membrane protein</topology>
    </subcellularLocation>
</comment>
<sequence>MKLFAKKEALYISLILVFTFLIRLGYLFLLRTKFYVVAEDEVIYIENSLRVIFNNMQPGLFFHGALYFYFVSCLHHFFFIMGKIFGLFNSNIDYLVFFLEKPEVFYFMTRMVSVFTATATVYFIYRLGDSLWDKKTGLLAAFFVSLTPMALIQGSEASAYATTNLFIVIAAFLGVEFMKKTRPRSIFSVSVVFGLALSSDYYALFMIPFFVLIICAADRLNEGPSKLFADIFIFSAISLLVFIVINPYFALRPALAWQSIIAQTHTAVFPQYNQSYTPLRYVWLLLKPPYLFISLFFFVGIWFSARSRKIGEIAIFLFPLINIALFSFSKIQLERYIFHSLPFLSLIAANAIIVLTRIKKLDFAKMGLIIFLFVIFCMFNYKSKSYSSDTWIAKNWIEKNIPKKSDILIEPGTIPFGRTRLLSILFNHQDKSNERLYFSVLKRYLQAHPEEDYELWPCNLVKDTIPVISHKNVRYIILSEKDYDWEGVDWLQENAVLIKAFAKYGDTWRIRIYKVLNPLSERECTSTGWW</sequence>
<keyword evidence="6 8" id="KW-1133">Transmembrane helix</keyword>
<dbReference type="AlphaFoldDB" id="A0A2H0LV51"/>
<evidence type="ECO:0000259" key="9">
    <source>
        <dbReference type="Pfam" id="PF13231"/>
    </source>
</evidence>
<evidence type="ECO:0000313" key="11">
    <source>
        <dbReference type="Proteomes" id="UP000229641"/>
    </source>
</evidence>
<feature type="transmembrane region" description="Helical" evidence="8">
    <location>
        <begin position="190"/>
        <end position="215"/>
    </location>
</feature>
<feature type="transmembrane region" description="Helical" evidence="8">
    <location>
        <begin position="310"/>
        <end position="331"/>
    </location>
</feature>
<keyword evidence="4" id="KW-0808">Transferase</keyword>
<comment type="caution">
    <text evidence="10">The sequence shown here is derived from an EMBL/GenBank/DDBJ whole genome shotgun (WGS) entry which is preliminary data.</text>
</comment>
<dbReference type="EMBL" id="PCWA01000112">
    <property type="protein sequence ID" value="PIQ88251.1"/>
    <property type="molecule type" value="Genomic_DNA"/>
</dbReference>
<feature type="transmembrane region" description="Helical" evidence="8">
    <location>
        <begin position="227"/>
        <end position="249"/>
    </location>
</feature>
<evidence type="ECO:0000256" key="4">
    <source>
        <dbReference type="ARBA" id="ARBA00022679"/>
    </source>
</evidence>
<feature type="transmembrane region" description="Helical" evidence="8">
    <location>
        <begin position="363"/>
        <end position="381"/>
    </location>
</feature>
<evidence type="ECO:0000256" key="7">
    <source>
        <dbReference type="ARBA" id="ARBA00023136"/>
    </source>
</evidence>
<reference evidence="10 11" key="1">
    <citation type="submission" date="2017-09" db="EMBL/GenBank/DDBJ databases">
        <title>Depth-based differentiation of microbial function through sediment-hosted aquifers and enrichment of novel symbionts in the deep terrestrial subsurface.</title>
        <authorList>
            <person name="Probst A.J."/>
            <person name="Ladd B."/>
            <person name="Jarett J.K."/>
            <person name="Geller-Mcgrath D.E."/>
            <person name="Sieber C.M."/>
            <person name="Emerson J.B."/>
            <person name="Anantharaman K."/>
            <person name="Thomas B.C."/>
            <person name="Malmstrom R."/>
            <person name="Stieglmeier M."/>
            <person name="Klingl A."/>
            <person name="Woyke T."/>
            <person name="Ryan C.M."/>
            <person name="Banfield J.F."/>
        </authorList>
    </citation>
    <scope>NUCLEOTIDE SEQUENCE [LARGE SCALE GENOMIC DNA]</scope>
    <source>
        <strain evidence="10">CG11_big_fil_rev_8_21_14_0_20_42_13</strain>
    </source>
</reference>
<dbReference type="Proteomes" id="UP000229641">
    <property type="component" value="Unassembled WGS sequence"/>
</dbReference>
<feature type="transmembrane region" description="Helical" evidence="8">
    <location>
        <begin position="281"/>
        <end position="303"/>
    </location>
</feature>
<accession>A0A2H0LV51</accession>
<evidence type="ECO:0000256" key="8">
    <source>
        <dbReference type="SAM" id="Phobius"/>
    </source>
</evidence>
<feature type="transmembrane region" description="Helical" evidence="8">
    <location>
        <begin position="9"/>
        <end position="29"/>
    </location>
</feature>